<feature type="region of interest" description="Disordered" evidence="1">
    <location>
        <begin position="351"/>
        <end position="425"/>
    </location>
</feature>
<feature type="compositionally biased region" description="Polar residues" evidence="1">
    <location>
        <begin position="1"/>
        <end position="12"/>
    </location>
</feature>
<name>A0A1D1YYJ9_9ARAE</name>
<dbReference type="AlphaFoldDB" id="A0A1D1YYJ9"/>
<feature type="region of interest" description="Disordered" evidence="1">
    <location>
        <begin position="1"/>
        <end position="20"/>
    </location>
</feature>
<feature type="compositionally biased region" description="Basic and acidic residues" evidence="1">
    <location>
        <begin position="219"/>
        <end position="244"/>
    </location>
</feature>
<protein>
    <submittedName>
        <fullName evidence="2">Uncharacterized protein At4g18490</fullName>
    </submittedName>
</protein>
<evidence type="ECO:0000313" key="2">
    <source>
        <dbReference type="EMBL" id="JAT59702.1"/>
    </source>
</evidence>
<feature type="region of interest" description="Disordered" evidence="1">
    <location>
        <begin position="83"/>
        <end position="113"/>
    </location>
</feature>
<dbReference type="EMBL" id="GDJX01008234">
    <property type="protein sequence ID" value="JAT59702.1"/>
    <property type="molecule type" value="Transcribed_RNA"/>
</dbReference>
<feature type="compositionally biased region" description="Polar residues" evidence="1">
    <location>
        <begin position="175"/>
        <end position="187"/>
    </location>
</feature>
<feature type="region of interest" description="Disordered" evidence="1">
    <location>
        <begin position="445"/>
        <end position="473"/>
    </location>
</feature>
<accession>A0A1D1YYJ9</accession>
<sequence length="597" mass="65278">MAESQKGASSVPESMKKSPVLVDDNGQDFFDAWKSTVGGKDVLNLNTEAVTRERKKAFDFGKLDDLELDAEFGKMASFKMDMSDLDFSSPQKKTEKSKERPGKETTPKKLEGRRDHFSFSFDFNELDAFDLDTNLLKREKKPRKSAESEMLDIFENDFKNSPKLGGMNCSSSKDLISSKVDTSNSRACASPADLEQCDVPHESPTSQQKQVTTAQGGKNETDHAEDKRGFQGEHPLTEGSKRPSAENLLQDFSVQSRDYSPKETIQQLQTAGPSSAIVDTNLGVEKDDISMRAKDPSQSGTYSPVKALDSKCLTKLCIESVITDNEPEKHQGDKRNVAHASVVFHEPPKMQKDVEDDSVGPVLHKTLPGMRRNEDKQRSSSKVLQSSLHGDSKSEQFTAMSHGSNGLQLLPQNKSQATGSRLTSSTTPNQLYAICNKKMETMNLHSANKKSEHSRDDEKGGNHDGGLLKSFNQNPKVGSMAAVIDKNHKDSNTLHGIQRPVSNTETTSITRVASAENCGVSLPNADKHCGLSNRSISSGIHRSVSNTETISITRVASAENCGVSLPNADKHCGLSNRSISSGIHRSVSNTETISITR</sequence>
<organism evidence="2">
    <name type="scientific">Anthurium amnicola</name>
    <dbReference type="NCBI Taxonomy" id="1678845"/>
    <lineage>
        <taxon>Eukaryota</taxon>
        <taxon>Viridiplantae</taxon>
        <taxon>Streptophyta</taxon>
        <taxon>Embryophyta</taxon>
        <taxon>Tracheophyta</taxon>
        <taxon>Spermatophyta</taxon>
        <taxon>Magnoliopsida</taxon>
        <taxon>Liliopsida</taxon>
        <taxon>Araceae</taxon>
        <taxon>Pothoideae</taxon>
        <taxon>Potheae</taxon>
        <taxon>Anthurium</taxon>
    </lineage>
</organism>
<feature type="compositionally biased region" description="Basic and acidic residues" evidence="1">
    <location>
        <begin position="92"/>
        <end position="113"/>
    </location>
</feature>
<gene>
    <name evidence="2" type="primary">At4g18490_3</name>
    <name evidence="2" type="ORF">g.51292</name>
</gene>
<feature type="non-terminal residue" evidence="2">
    <location>
        <position position="597"/>
    </location>
</feature>
<dbReference type="PANTHER" id="PTHR36380:SF1">
    <property type="entry name" value="OS01G0755100 PROTEIN"/>
    <property type="match status" value="1"/>
</dbReference>
<feature type="region of interest" description="Disordered" evidence="1">
    <location>
        <begin position="175"/>
        <end position="245"/>
    </location>
</feature>
<proteinExistence type="predicted"/>
<reference evidence="2" key="1">
    <citation type="submission" date="2015-07" db="EMBL/GenBank/DDBJ databases">
        <title>Transcriptome Assembly of Anthurium amnicola.</title>
        <authorList>
            <person name="Suzuki J."/>
        </authorList>
    </citation>
    <scope>NUCLEOTIDE SEQUENCE</scope>
</reference>
<feature type="compositionally biased region" description="Basic and acidic residues" evidence="1">
    <location>
        <begin position="449"/>
        <end position="462"/>
    </location>
</feature>
<dbReference type="PANTHER" id="PTHR36380">
    <property type="entry name" value="BNAA03G58330D PROTEIN"/>
    <property type="match status" value="1"/>
</dbReference>
<feature type="compositionally biased region" description="Polar residues" evidence="1">
    <location>
        <begin position="203"/>
        <end position="218"/>
    </location>
</feature>
<feature type="compositionally biased region" description="Polar residues" evidence="1">
    <location>
        <begin position="380"/>
        <end position="425"/>
    </location>
</feature>
<evidence type="ECO:0000256" key="1">
    <source>
        <dbReference type="SAM" id="MobiDB-lite"/>
    </source>
</evidence>
<dbReference type="InterPro" id="IPR038777">
    <property type="entry name" value="At4g18490-like"/>
</dbReference>